<keyword evidence="9" id="KW-1185">Reference proteome</keyword>
<evidence type="ECO:0000313" key="8">
    <source>
        <dbReference type="EMBL" id="KAK6537998.1"/>
    </source>
</evidence>
<feature type="transmembrane region" description="Helical" evidence="6">
    <location>
        <begin position="144"/>
        <end position="165"/>
    </location>
</feature>
<feature type="transmembrane region" description="Helical" evidence="6">
    <location>
        <begin position="346"/>
        <end position="372"/>
    </location>
</feature>
<evidence type="ECO:0000256" key="6">
    <source>
        <dbReference type="SAM" id="Phobius"/>
    </source>
</evidence>
<dbReference type="GO" id="GO:0022857">
    <property type="term" value="F:transmembrane transporter activity"/>
    <property type="evidence" value="ECO:0007669"/>
    <property type="project" value="InterPro"/>
</dbReference>
<feature type="transmembrane region" description="Helical" evidence="6">
    <location>
        <begin position="314"/>
        <end position="334"/>
    </location>
</feature>
<evidence type="ECO:0000256" key="4">
    <source>
        <dbReference type="ARBA" id="ARBA00023136"/>
    </source>
</evidence>
<comment type="caution">
    <text evidence="8">The sequence shown here is derived from an EMBL/GenBank/DDBJ whole genome shotgun (WGS) entry which is preliminary data.</text>
</comment>
<feature type="transmembrane region" description="Helical" evidence="6">
    <location>
        <begin position="276"/>
        <end position="293"/>
    </location>
</feature>
<dbReference type="Proteomes" id="UP001365542">
    <property type="component" value="Unassembled WGS sequence"/>
</dbReference>
<evidence type="ECO:0000256" key="3">
    <source>
        <dbReference type="ARBA" id="ARBA00022989"/>
    </source>
</evidence>
<keyword evidence="3 6" id="KW-1133">Transmembrane helix</keyword>
<reference evidence="8 9" key="1">
    <citation type="submission" date="2019-10" db="EMBL/GenBank/DDBJ databases">
        <authorList>
            <person name="Palmer J.M."/>
        </authorList>
    </citation>
    <scope>NUCLEOTIDE SEQUENCE [LARGE SCALE GENOMIC DNA]</scope>
    <source>
        <strain evidence="8 9">TWF694</strain>
    </source>
</reference>
<dbReference type="PRINTS" id="PR01036">
    <property type="entry name" value="TCRTETB"/>
</dbReference>
<dbReference type="InterPro" id="IPR036259">
    <property type="entry name" value="MFS_trans_sf"/>
</dbReference>
<evidence type="ECO:0000313" key="9">
    <source>
        <dbReference type="Proteomes" id="UP001365542"/>
    </source>
</evidence>
<evidence type="ECO:0000256" key="2">
    <source>
        <dbReference type="ARBA" id="ARBA00022692"/>
    </source>
</evidence>
<protein>
    <recommendedName>
        <fullName evidence="7">Major facilitator superfamily (MFS) profile domain-containing protein</fullName>
    </recommendedName>
</protein>
<feature type="transmembrane region" description="Helical" evidence="6">
    <location>
        <begin position="119"/>
        <end position="138"/>
    </location>
</feature>
<feature type="transmembrane region" description="Helical" evidence="6">
    <location>
        <begin position="89"/>
        <end position="107"/>
    </location>
</feature>
<feature type="transmembrane region" description="Helical" evidence="6">
    <location>
        <begin position="440"/>
        <end position="464"/>
    </location>
</feature>
<keyword evidence="2 6" id="KW-0812">Transmembrane</keyword>
<dbReference type="SUPFAM" id="SSF103473">
    <property type="entry name" value="MFS general substrate transporter"/>
    <property type="match status" value="1"/>
</dbReference>
<feature type="domain" description="Major facilitator superfamily (MFS) profile" evidence="7">
    <location>
        <begin position="53"/>
        <end position="545"/>
    </location>
</feature>
<dbReference type="PROSITE" id="PS50850">
    <property type="entry name" value="MFS"/>
    <property type="match status" value="1"/>
</dbReference>
<dbReference type="AlphaFoldDB" id="A0AAV9X7D4"/>
<feature type="transmembrane region" description="Helical" evidence="6">
    <location>
        <begin position="379"/>
        <end position="398"/>
    </location>
</feature>
<feature type="transmembrane region" description="Helical" evidence="6">
    <location>
        <begin position="207"/>
        <end position="231"/>
    </location>
</feature>
<evidence type="ECO:0000259" key="7">
    <source>
        <dbReference type="PROSITE" id="PS50850"/>
    </source>
</evidence>
<feature type="transmembrane region" description="Helical" evidence="6">
    <location>
        <begin position="177"/>
        <end position="195"/>
    </location>
</feature>
<dbReference type="PANTHER" id="PTHR23501">
    <property type="entry name" value="MAJOR FACILITATOR SUPERFAMILY"/>
    <property type="match status" value="1"/>
</dbReference>
<proteinExistence type="predicted"/>
<feature type="transmembrane region" description="Helical" evidence="6">
    <location>
        <begin position="243"/>
        <end position="264"/>
    </location>
</feature>
<dbReference type="PANTHER" id="PTHR23501:SF59">
    <property type="entry name" value="MAJOR FACILITATOR SUPERFAMILY (MFS) PROFILE DOMAIN-CONTAINING PROTEIN-RELATED"/>
    <property type="match status" value="1"/>
</dbReference>
<organism evidence="8 9">
    <name type="scientific">Orbilia ellipsospora</name>
    <dbReference type="NCBI Taxonomy" id="2528407"/>
    <lineage>
        <taxon>Eukaryota</taxon>
        <taxon>Fungi</taxon>
        <taxon>Dikarya</taxon>
        <taxon>Ascomycota</taxon>
        <taxon>Pezizomycotina</taxon>
        <taxon>Orbiliomycetes</taxon>
        <taxon>Orbiliales</taxon>
        <taxon>Orbiliaceae</taxon>
        <taxon>Orbilia</taxon>
    </lineage>
</organism>
<dbReference type="EMBL" id="JAVHJO010000008">
    <property type="protein sequence ID" value="KAK6537998.1"/>
    <property type="molecule type" value="Genomic_DNA"/>
</dbReference>
<evidence type="ECO:0000256" key="5">
    <source>
        <dbReference type="SAM" id="MobiDB-lite"/>
    </source>
</evidence>
<dbReference type="FunFam" id="1.20.1720.10:FF:000018">
    <property type="entry name" value="Putative MFS multidrug transporter"/>
    <property type="match status" value="1"/>
</dbReference>
<accession>A0AAV9X7D4</accession>
<dbReference type="Gene3D" id="1.20.1720.10">
    <property type="entry name" value="Multidrug resistance protein D"/>
    <property type="match status" value="1"/>
</dbReference>
<dbReference type="GO" id="GO:0005886">
    <property type="term" value="C:plasma membrane"/>
    <property type="evidence" value="ECO:0007669"/>
    <property type="project" value="TreeGrafter"/>
</dbReference>
<name>A0AAV9X7D4_9PEZI</name>
<dbReference type="Gene3D" id="1.20.1250.20">
    <property type="entry name" value="MFS general substrate transporter like domains"/>
    <property type="match status" value="1"/>
</dbReference>
<dbReference type="InterPro" id="IPR020846">
    <property type="entry name" value="MFS_dom"/>
</dbReference>
<feature type="transmembrane region" description="Helical" evidence="6">
    <location>
        <begin position="404"/>
        <end position="428"/>
    </location>
</feature>
<dbReference type="Pfam" id="PF07690">
    <property type="entry name" value="MFS_1"/>
    <property type="match status" value="1"/>
</dbReference>
<dbReference type="InterPro" id="IPR011701">
    <property type="entry name" value="MFS"/>
</dbReference>
<feature type="transmembrane region" description="Helical" evidence="6">
    <location>
        <begin position="512"/>
        <end position="539"/>
    </location>
</feature>
<sequence length="569" mass="61305">MSTVDEQLAVSKVYSKTEQNAPIQPSGESTIQGASSSSTKAPEFKMDMRMLLAFISLMVITLAAALDATIISVALPVMAQKLKGTATEAFWTGTSFLLASTVIQPVFGSFCHIFGRKPMLLTALVLFTLGAILCAVAKNFTLILVGRTIQGIGGGGIIAVSEIILTDLVPLRERGKYFSFLSSMWALGSVLGPVLGGVFSQKVSWTWIFWINLPFCGIGFVMIPLFLKLNFIPSSMAAKLRRVDWVGGTIFIASCTSFLIPITWGGTMYAWTSWRTLVPLLVGAAGLIGFIFYEKYVAAEPLIKLGVFGQRTAAVNYLGTVMHGIVLWGLLYYLPLYYLAVKNQSAILAGVSVFPQTFTVAPASVVVGIIVANTGKFRWALHAGWALTVLGIGLLYLLDVDTPTVSWIFINLVSGLGTGMLFPAMGLAIQAAAPVGDTGYAVAMFSFLRAGGQTFGVAIGGMAFQNFLKSKLNGFPELAPMAGEYAKDAAALVEVIKSLPFGQPDQFREHLVWAYAAALKNVWLVFLAFAIIGLILSVFTEDLSLDREHDTDQGFKRKEKPLDAEKTTA</sequence>
<gene>
    <name evidence="8" type="ORF">TWF694_010891</name>
</gene>
<evidence type="ECO:0000256" key="1">
    <source>
        <dbReference type="ARBA" id="ARBA00004141"/>
    </source>
</evidence>
<comment type="subcellular location">
    <subcellularLocation>
        <location evidence="1">Membrane</location>
        <topology evidence="1">Multi-pass membrane protein</topology>
    </subcellularLocation>
</comment>
<feature type="transmembrane region" description="Helical" evidence="6">
    <location>
        <begin position="50"/>
        <end position="77"/>
    </location>
</feature>
<keyword evidence="4 6" id="KW-0472">Membrane</keyword>
<feature type="region of interest" description="Disordered" evidence="5">
    <location>
        <begin position="19"/>
        <end position="38"/>
    </location>
</feature>